<comment type="caution">
    <text evidence="2">The sequence shown here is derived from an EMBL/GenBank/DDBJ whole genome shotgun (WGS) entry which is preliminary data.</text>
</comment>
<dbReference type="Proteomes" id="UP001195422">
    <property type="component" value="Unassembled WGS sequence"/>
</dbReference>
<sequence length="430" mass="46274">MDYKRTQKAAAVWKPVLLLSAGLLALSGCSTAAGNVSSLQDDQRAIDGGADYYSQFTNGLPDDTGFFPLALWHESLTDVAGVQADKSFGINTYVEVTPDSDTSLARNQDMYVLSSLPTEEQNGFVLPDEVDMWAKSGDGLWTGAWPGEAPVCEPEESRCGYTVMEQSLAKAPQGLAVYANFGKGVTFWDPDEPGKKFVNSYADIVSADNYWFTDPNICSQHEGGRRFETPRDMTAEECRLAANYGWTVERIRNLMDPEARKPVWGFVEIGLPFANGSRPIAIQEIRAAVWQSIIAGARGIVYFNHSFGGTCQSQHVLRDCGTELGNDLSAINMEVANLAAVINAPILEGAVAVNGPTNAVVKSVGHDLYILAGSAQAAKQETEFRVSCDLQGSVEAIGEGRTIRAPGGTFTDVFADGNAIHLYKLAGASC</sequence>
<keyword evidence="1" id="KW-0732">Signal</keyword>
<gene>
    <name evidence="2" type="ORF">JOF39_002470</name>
</gene>
<reference evidence="2 3" key="1">
    <citation type="submission" date="2021-03" db="EMBL/GenBank/DDBJ databases">
        <title>Sequencing the genomes of 1000 actinobacteria strains.</title>
        <authorList>
            <person name="Klenk H.-P."/>
        </authorList>
    </citation>
    <scope>NUCLEOTIDE SEQUENCE [LARGE SCALE GENOMIC DNA]</scope>
    <source>
        <strain evidence="2 3">DSM 20168</strain>
    </source>
</reference>
<dbReference type="PROSITE" id="PS51257">
    <property type="entry name" value="PROKAR_LIPOPROTEIN"/>
    <property type="match status" value="1"/>
</dbReference>
<dbReference type="RefSeq" id="WP_188947897.1">
    <property type="nucleotide sequence ID" value="NZ_BMPH01000004.1"/>
</dbReference>
<feature type="signal peptide" evidence="1">
    <location>
        <begin position="1"/>
        <end position="32"/>
    </location>
</feature>
<proteinExistence type="predicted"/>
<evidence type="ECO:0000313" key="3">
    <source>
        <dbReference type="Proteomes" id="UP001195422"/>
    </source>
</evidence>
<dbReference type="Gene3D" id="3.20.20.80">
    <property type="entry name" value="Glycosidases"/>
    <property type="match status" value="1"/>
</dbReference>
<organism evidence="2 3">
    <name type="scientific">Glutamicibacter protophormiae</name>
    <name type="common">Brevibacterium protophormiae</name>
    <dbReference type="NCBI Taxonomy" id="37930"/>
    <lineage>
        <taxon>Bacteria</taxon>
        <taxon>Bacillati</taxon>
        <taxon>Actinomycetota</taxon>
        <taxon>Actinomycetes</taxon>
        <taxon>Micrococcales</taxon>
        <taxon>Micrococcaceae</taxon>
        <taxon>Glutamicibacter</taxon>
    </lineage>
</organism>
<evidence type="ECO:0000256" key="1">
    <source>
        <dbReference type="SAM" id="SignalP"/>
    </source>
</evidence>
<feature type="chain" id="PRO_5045917981" description="Glycoside hydrolase family 42 N-terminal domain-containing protein" evidence="1">
    <location>
        <begin position="33"/>
        <end position="430"/>
    </location>
</feature>
<dbReference type="EMBL" id="JAGIOJ010000001">
    <property type="protein sequence ID" value="MBP2399389.1"/>
    <property type="molecule type" value="Genomic_DNA"/>
</dbReference>
<evidence type="ECO:0000313" key="2">
    <source>
        <dbReference type="EMBL" id="MBP2399389.1"/>
    </source>
</evidence>
<keyword evidence="3" id="KW-1185">Reference proteome</keyword>
<accession>A0ABS4XSA2</accession>
<name>A0ABS4XSA2_GLUPR</name>
<evidence type="ECO:0008006" key="4">
    <source>
        <dbReference type="Google" id="ProtNLM"/>
    </source>
</evidence>
<protein>
    <recommendedName>
        <fullName evidence="4">Glycoside hydrolase family 42 N-terminal domain-containing protein</fullName>
    </recommendedName>
</protein>